<reference evidence="1 2" key="2">
    <citation type="submission" date="2018-11" db="EMBL/GenBank/DDBJ databases">
        <authorList>
            <consortium name="Pathogen Informatics"/>
        </authorList>
    </citation>
    <scope>NUCLEOTIDE SEQUENCE [LARGE SCALE GENOMIC DNA]</scope>
</reference>
<dbReference type="Proteomes" id="UP000050794">
    <property type="component" value="Unassembled WGS sequence"/>
</dbReference>
<keyword evidence="2" id="KW-1185">Reference proteome</keyword>
<dbReference type="AlphaFoldDB" id="A0A183V1A0"/>
<evidence type="ECO:0000313" key="3">
    <source>
        <dbReference type="WBParaSite" id="TCNE_0001452001-mRNA-1"/>
    </source>
</evidence>
<protein>
    <submittedName>
        <fullName evidence="3">Prevent-host-death protein</fullName>
    </submittedName>
</protein>
<sequence>MVNSHISGAPAAERLRMKEVQMKAVGEHNTYEEQRSRTVKRQEVPSAIDAYTARILDDGDEPPLTENYGARFVDLPIDLAAEEFL</sequence>
<evidence type="ECO:0000313" key="2">
    <source>
        <dbReference type="Proteomes" id="UP000050794"/>
    </source>
</evidence>
<name>A0A183V1A0_TOXCA</name>
<gene>
    <name evidence="1" type="ORF">TCNE_LOCUS14520</name>
</gene>
<dbReference type="EMBL" id="UYWY01022296">
    <property type="protein sequence ID" value="VDM45841.1"/>
    <property type="molecule type" value="Genomic_DNA"/>
</dbReference>
<accession>A0A183V1A0</accession>
<organism evidence="2 3">
    <name type="scientific">Toxocara canis</name>
    <name type="common">Canine roundworm</name>
    <dbReference type="NCBI Taxonomy" id="6265"/>
    <lineage>
        <taxon>Eukaryota</taxon>
        <taxon>Metazoa</taxon>
        <taxon>Ecdysozoa</taxon>
        <taxon>Nematoda</taxon>
        <taxon>Chromadorea</taxon>
        <taxon>Rhabditida</taxon>
        <taxon>Spirurina</taxon>
        <taxon>Ascaridomorpha</taxon>
        <taxon>Ascaridoidea</taxon>
        <taxon>Toxocaridae</taxon>
        <taxon>Toxocara</taxon>
    </lineage>
</organism>
<evidence type="ECO:0000313" key="1">
    <source>
        <dbReference type="EMBL" id="VDM45841.1"/>
    </source>
</evidence>
<proteinExistence type="predicted"/>
<dbReference type="WBParaSite" id="TCNE_0001452001-mRNA-1">
    <property type="protein sequence ID" value="TCNE_0001452001-mRNA-1"/>
    <property type="gene ID" value="TCNE_0001452001"/>
</dbReference>
<reference evidence="3" key="1">
    <citation type="submission" date="2016-06" db="UniProtKB">
        <authorList>
            <consortium name="WormBaseParasite"/>
        </authorList>
    </citation>
    <scope>IDENTIFICATION</scope>
</reference>